<dbReference type="PROSITE" id="PS51229">
    <property type="entry name" value="DCUN1"/>
    <property type="match status" value="1"/>
</dbReference>
<dbReference type="Gene3D" id="1.10.238.200">
    <property type="entry name" value="Cullin, PONY binding domain"/>
    <property type="match status" value="1"/>
</dbReference>
<dbReference type="Gene3D" id="1.10.238.10">
    <property type="entry name" value="EF-hand"/>
    <property type="match status" value="1"/>
</dbReference>
<proteinExistence type="predicted"/>
<dbReference type="FunFam" id="1.10.238.200:FF:000003">
    <property type="entry name" value="DCN1-like protein 3"/>
    <property type="match status" value="1"/>
</dbReference>
<dbReference type="InterPro" id="IPR042460">
    <property type="entry name" value="DCN1-like_PONY"/>
</dbReference>
<accession>A0A9P7BVX9</accession>
<feature type="domain" description="DCUN1" evidence="3">
    <location>
        <begin position="48"/>
        <end position="234"/>
    </location>
</feature>
<gene>
    <name evidence="4" type="ORF">G6F64_002660</name>
</gene>
<evidence type="ECO:0000256" key="1">
    <source>
        <dbReference type="RuleBase" id="RU410713"/>
    </source>
</evidence>
<feature type="compositionally biased region" description="Polar residues" evidence="2">
    <location>
        <begin position="22"/>
        <end position="31"/>
    </location>
</feature>
<dbReference type="InterPro" id="IPR014764">
    <property type="entry name" value="DCN-prot"/>
</dbReference>
<evidence type="ECO:0000256" key="2">
    <source>
        <dbReference type="SAM" id="MobiDB-lite"/>
    </source>
</evidence>
<dbReference type="OrthoDB" id="27198at2759"/>
<sequence>MGSKPSSTASVDSNSSKRKRLNTQSSHNNLQFERKTSRTNIKPSVPQFNTQQCEQLFQLYADPDLPETITPDGTKQFFEDLGLSIEDVLIFAIAWKMSTSTMGYITKQEWMSGMKELGTDSIEKLKAKRPEFDKVFQDTEQFKQMYRYTFNYVKNTDQKCMDTETAVILWTMLLGDRFPVVHEFASFIQEKAPVKVINRDQWNSFLDFVSTDLSSYDESSAWPVLFDEFVDWRREKGNGMSE</sequence>
<dbReference type="Proteomes" id="UP000716291">
    <property type="component" value="Unassembled WGS sequence"/>
</dbReference>
<comment type="function">
    <text evidence="1">Neddylation of cullins play an essential role in the regulation of SCF-type complexes activity.</text>
</comment>
<reference evidence="4" key="1">
    <citation type="journal article" date="2020" name="Microb. Genom.">
        <title>Genetic diversity of clinical and environmental Mucorales isolates obtained from an investigation of mucormycosis cases among solid organ transplant recipients.</title>
        <authorList>
            <person name="Nguyen M.H."/>
            <person name="Kaul D."/>
            <person name="Muto C."/>
            <person name="Cheng S.J."/>
            <person name="Richter R.A."/>
            <person name="Bruno V.M."/>
            <person name="Liu G."/>
            <person name="Beyhan S."/>
            <person name="Sundermann A.J."/>
            <person name="Mounaud S."/>
            <person name="Pasculle A.W."/>
            <person name="Nierman W.C."/>
            <person name="Driscoll E."/>
            <person name="Cumbie R."/>
            <person name="Clancy C.J."/>
            <person name="Dupont C.L."/>
        </authorList>
    </citation>
    <scope>NUCLEOTIDE SEQUENCE</scope>
    <source>
        <strain evidence="4">GL11</strain>
    </source>
</reference>
<dbReference type="GO" id="GO:0000151">
    <property type="term" value="C:ubiquitin ligase complex"/>
    <property type="evidence" value="ECO:0007669"/>
    <property type="project" value="TreeGrafter"/>
</dbReference>
<feature type="compositionally biased region" description="Polar residues" evidence="2">
    <location>
        <begin position="1"/>
        <end position="14"/>
    </location>
</feature>
<dbReference type="Pfam" id="PF03556">
    <property type="entry name" value="Cullin_binding"/>
    <property type="match status" value="1"/>
</dbReference>
<dbReference type="InterPro" id="IPR005176">
    <property type="entry name" value="PONY_dom"/>
</dbReference>
<dbReference type="EMBL" id="JAANQT010000238">
    <property type="protein sequence ID" value="KAG1312886.1"/>
    <property type="molecule type" value="Genomic_DNA"/>
</dbReference>
<dbReference type="InterPro" id="IPR011992">
    <property type="entry name" value="EF-hand-dom_pair"/>
</dbReference>
<comment type="caution">
    <text evidence="4">The sequence shown here is derived from an EMBL/GenBank/DDBJ whole genome shotgun (WGS) entry which is preliminary data.</text>
</comment>
<dbReference type="PANTHER" id="PTHR12281">
    <property type="entry name" value="RP42 RELATED"/>
    <property type="match status" value="1"/>
</dbReference>
<dbReference type="GO" id="GO:0005886">
    <property type="term" value="C:plasma membrane"/>
    <property type="evidence" value="ECO:0007669"/>
    <property type="project" value="UniProtKB-ARBA"/>
</dbReference>
<evidence type="ECO:0000313" key="4">
    <source>
        <dbReference type="EMBL" id="KAG1312886.1"/>
    </source>
</evidence>
<protein>
    <recommendedName>
        <fullName evidence="1">Defective in cullin neddylation protein</fullName>
    </recommendedName>
</protein>
<dbReference type="GO" id="GO:0097602">
    <property type="term" value="F:cullin family protein binding"/>
    <property type="evidence" value="ECO:0007669"/>
    <property type="project" value="TreeGrafter"/>
</dbReference>
<organism evidence="4 5">
    <name type="scientific">Rhizopus oryzae</name>
    <name type="common">Mucormycosis agent</name>
    <name type="synonym">Rhizopus arrhizus var. delemar</name>
    <dbReference type="NCBI Taxonomy" id="64495"/>
    <lineage>
        <taxon>Eukaryota</taxon>
        <taxon>Fungi</taxon>
        <taxon>Fungi incertae sedis</taxon>
        <taxon>Mucoromycota</taxon>
        <taxon>Mucoromycotina</taxon>
        <taxon>Mucoromycetes</taxon>
        <taxon>Mucorales</taxon>
        <taxon>Mucorineae</taxon>
        <taxon>Rhizopodaceae</taxon>
        <taxon>Rhizopus</taxon>
    </lineage>
</organism>
<dbReference type="GO" id="GO:0045116">
    <property type="term" value="P:protein neddylation"/>
    <property type="evidence" value="ECO:0007669"/>
    <property type="project" value="TreeGrafter"/>
</dbReference>
<name>A0A9P7BVX9_RHIOR</name>
<dbReference type="GO" id="GO:0032182">
    <property type="term" value="F:ubiquitin-like protein binding"/>
    <property type="evidence" value="ECO:0007669"/>
    <property type="project" value="TreeGrafter"/>
</dbReference>
<dbReference type="SUPFAM" id="SSF47473">
    <property type="entry name" value="EF-hand"/>
    <property type="match status" value="1"/>
</dbReference>
<dbReference type="AlphaFoldDB" id="A0A9P7BVX9"/>
<evidence type="ECO:0000313" key="5">
    <source>
        <dbReference type="Proteomes" id="UP000716291"/>
    </source>
</evidence>
<evidence type="ECO:0000259" key="3">
    <source>
        <dbReference type="PROSITE" id="PS51229"/>
    </source>
</evidence>
<keyword evidence="5" id="KW-1185">Reference proteome</keyword>
<feature type="region of interest" description="Disordered" evidence="2">
    <location>
        <begin position="1"/>
        <end position="44"/>
    </location>
</feature>
<dbReference type="GO" id="GO:0031624">
    <property type="term" value="F:ubiquitin conjugating enzyme binding"/>
    <property type="evidence" value="ECO:0007669"/>
    <property type="project" value="TreeGrafter"/>
</dbReference>